<dbReference type="PANTHER" id="PTHR47396">
    <property type="entry name" value="TYPE I RESTRICTION ENZYME ECOKI R PROTEIN"/>
    <property type="match status" value="1"/>
</dbReference>
<dbReference type="InterPro" id="IPR027417">
    <property type="entry name" value="P-loop_NTPase"/>
</dbReference>
<dbReference type="Gene3D" id="3.40.50.300">
    <property type="entry name" value="P-loop containing nucleotide triphosphate hydrolases"/>
    <property type="match status" value="2"/>
</dbReference>
<reference evidence="3" key="1">
    <citation type="submission" date="2024-05" db="EMBL/GenBank/DDBJ databases">
        <authorList>
            <person name="Ferriol-Gonzalez C."/>
            <person name="Concha-Eloko R."/>
            <person name="Bernabeu-Gimeno M."/>
            <person name="Fernandez-Cuenca F."/>
            <person name="Canada-Garcia J.E."/>
            <person name="Garcia-Cobos S."/>
            <person name="Sanjuan R."/>
            <person name="Domingo-Calap P."/>
        </authorList>
    </citation>
    <scope>NUCLEOTIDE SEQUENCE</scope>
</reference>
<dbReference type="EMBL" id="PP848851">
    <property type="protein sequence ID" value="XCG96898.1"/>
    <property type="molecule type" value="Genomic_DNA"/>
</dbReference>
<protein>
    <submittedName>
        <fullName evidence="3">DNA helicase</fullName>
    </submittedName>
</protein>
<feature type="domain" description="Helicase C-terminal" evidence="2">
    <location>
        <begin position="244"/>
        <end position="390"/>
    </location>
</feature>
<keyword evidence="3" id="KW-0067">ATP-binding</keyword>
<dbReference type="SMART" id="SM00490">
    <property type="entry name" value="HELICc"/>
    <property type="match status" value="1"/>
</dbReference>
<evidence type="ECO:0000259" key="1">
    <source>
        <dbReference type="PROSITE" id="PS51192"/>
    </source>
</evidence>
<dbReference type="SMART" id="SM00487">
    <property type="entry name" value="DEXDc"/>
    <property type="match status" value="1"/>
</dbReference>
<dbReference type="InterPro" id="IPR014001">
    <property type="entry name" value="Helicase_ATP-bd"/>
</dbReference>
<dbReference type="GO" id="GO:0003677">
    <property type="term" value="F:DNA binding"/>
    <property type="evidence" value="ECO:0007669"/>
    <property type="project" value="InterPro"/>
</dbReference>
<evidence type="ECO:0000259" key="2">
    <source>
        <dbReference type="PROSITE" id="PS51194"/>
    </source>
</evidence>
<dbReference type="SUPFAM" id="SSF52540">
    <property type="entry name" value="P-loop containing nucleoside triphosphate hydrolases"/>
    <property type="match status" value="1"/>
</dbReference>
<dbReference type="InterPro" id="IPR001650">
    <property type="entry name" value="Helicase_C-like"/>
</dbReference>
<accession>A0AAU8EE00</accession>
<dbReference type="InterPro" id="IPR006935">
    <property type="entry name" value="Helicase/UvrB_N"/>
</dbReference>
<organism evidence="3">
    <name type="scientific">Klebsiella phage vB_Kpn2-P2</name>
    <dbReference type="NCBI Taxonomy" id="3230849"/>
    <lineage>
        <taxon>Viruses</taxon>
    </lineage>
</organism>
<keyword evidence="3" id="KW-0378">Hydrolase</keyword>
<dbReference type="InterPro" id="IPR050742">
    <property type="entry name" value="Helicase_Restrict-Modif_Enz"/>
</dbReference>
<proteinExistence type="predicted"/>
<gene>
    <name evidence="3" type="ORF">vBKpn2P2_50</name>
</gene>
<dbReference type="Pfam" id="PF00271">
    <property type="entry name" value="Helicase_C"/>
    <property type="match status" value="1"/>
</dbReference>
<dbReference type="GO" id="GO:0005524">
    <property type="term" value="F:ATP binding"/>
    <property type="evidence" value="ECO:0007669"/>
    <property type="project" value="InterPro"/>
</dbReference>
<dbReference type="PROSITE" id="PS51192">
    <property type="entry name" value="HELICASE_ATP_BIND_1"/>
    <property type="match status" value="1"/>
</dbReference>
<dbReference type="GO" id="GO:0004386">
    <property type="term" value="F:helicase activity"/>
    <property type="evidence" value="ECO:0007669"/>
    <property type="project" value="UniProtKB-KW"/>
</dbReference>
<dbReference type="Pfam" id="PF04851">
    <property type="entry name" value="ResIII"/>
    <property type="match status" value="1"/>
</dbReference>
<name>A0AAU8EE00_9VIRU</name>
<feature type="domain" description="Helicase ATP-binding" evidence="1">
    <location>
        <begin position="20"/>
        <end position="160"/>
    </location>
</feature>
<evidence type="ECO:0000313" key="3">
    <source>
        <dbReference type="EMBL" id="XCG96898.1"/>
    </source>
</evidence>
<keyword evidence="3" id="KW-0547">Nucleotide-binding</keyword>
<keyword evidence="3" id="KW-0347">Helicase</keyword>
<dbReference type="PANTHER" id="PTHR47396:SF1">
    <property type="entry name" value="ATP-DEPENDENT HELICASE IRC3-RELATED"/>
    <property type="match status" value="1"/>
</dbReference>
<dbReference type="PROSITE" id="PS51194">
    <property type="entry name" value="HELICASE_CTER"/>
    <property type="match status" value="1"/>
</dbReference>
<dbReference type="GO" id="GO:0016787">
    <property type="term" value="F:hydrolase activity"/>
    <property type="evidence" value="ECO:0007669"/>
    <property type="project" value="InterPro"/>
</dbReference>
<sequence length="668" mass="74842">MFKLRDYQQEAVDSVIRYFMKYGNKSGNPLIQLPTGTGKSLVIAGLLKFIHNNWGSVRSIVVTHVKELIEQNHDKFHKLWPEAPSGIYSAGMNRKDKHAMITFAGIQSICKAVQYFTDVDIIIVDECDLISPNQQTSYQKFFAEIRKHNPDMKVIGLTATGWRLGYGSIVKDDDAPNAMFDKIVFDACNMECFNWFIKEGYLLPVVPKATKKELDVSGVHKRGGEFIESELQKVVNNPEVTEYLIDDAVSIAQEDNRQSWLIFGSGVDHCKDIIRVLKMRGISCAMVTGDTPKAERDKTLADFKSGRITAVVNNNVLTTGFDHPGLDLIIVLRPSESSRLWVQILGRGTRPDYADGFDLSTTLGRLQAIAASHKQNCLVLDYSGNTRRLGPINDPVMPKRPGQKGKGEAPVKKCPICSMWNHASVRYCGGLAPVNTTGMTFGEVNELLLRGYFVRGKDGIATAKDFCGHEFTFEKKLMAGASTKQIIKNDLPVTEVFKVNLISYYAHYNRGDSSKPASLRVDYHVDNNNGRAISQYICMFHDGFAGNKGRRWWREHCDRPVPSNIDEALEVVSQLRIPTHIYVDMAKKFPEVLNECYDGTAFKTQAQTDERPEVQIMSAKGIIKSGGTYTNKYDEDESPTSLQFNGNTHMLNGKGEPVPMDFDDDIPF</sequence>